<protein>
    <submittedName>
        <fullName evidence="3">HlyD family efflux transporter periplasmic adaptor subunit</fullName>
    </submittedName>
</protein>
<dbReference type="PANTHER" id="PTHR32347">
    <property type="entry name" value="EFFLUX SYSTEM COMPONENT YKNX-RELATED"/>
    <property type="match status" value="1"/>
</dbReference>
<gene>
    <name evidence="3" type="ORF">RAN89_12555</name>
</gene>
<dbReference type="RefSeq" id="WP_313866628.1">
    <property type="nucleotide sequence ID" value="NZ_CP132507.1"/>
</dbReference>
<accession>A0ABZ0AW42</accession>
<keyword evidence="4" id="KW-1185">Reference proteome</keyword>
<dbReference type="EMBL" id="CP132507">
    <property type="protein sequence ID" value="WNO03745.1"/>
    <property type="molecule type" value="Genomic_DNA"/>
</dbReference>
<dbReference type="PANTHER" id="PTHR32347:SF23">
    <property type="entry name" value="BLL5650 PROTEIN"/>
    <property type="match status" value="1"/>
</dbReference>
<sequence>MILNQSNPNATLPTLYELVRRARAAASTTELGFLLVNETHLLTPYRQGMLWFADQGLQSHSGVVVPDEHAPYGQWVNKVCDGIVKREELAKVSAVRVGPSNVPSEMAADWAAWWPVHGLWVGLPGTRGLKPGGLLLVREEAWSDDDLLLLTEWLDAWWHAFRALRPTTPWNLRSLGALVADWFRPKAGQAWWKQPLVRWGVVLLFVMVFPVRLSVLAPGELVPAHPTVIRAPLDGVVSVFHVQPNQLVKQGQLLVGFDEALIQSRVDVAEQNLATAETEYRQTSQQALQDAKLRGQLALSTGKIEEKRAEVAFLRGQLERSRVTSPRDGVVLFDDPAEWIGKPVTVGERILRIAEPEDSEVEVWLPLADAIDLSPGDAVTMYLNASPLSPVSARVRYVAHEAMPRPDGLFAYRLRATLSEKTSHRVGLKGTAKVQAGWVPLGFWILRRPIASLRTTLGI</sequence>
<dbReference type="Proteomes" id="UP001302257">
    <property type="component" value="Chromosome"/>
</dbReference>
<dbReference type="Gene3D" id="2.40.50.100">
    <property type="match status" value="1"/>
</dbReference>
<evidence type="ECO:0000313" key="4">
    <source>
        <dbReference type="Proteomes" id="UP001302257"/>
    </source>
</evidence>
<name>A0ABZ0AW42_9BURK</name>
<evidence type="ECO:0000256" key="2">
    <source>
        <dbReference type="ARBA" id="ARBA00023054"/>
    </source>
</evidence>
<dbReference type="Gene3D" id="1.10.287.470">
    <property type="entry name" value="Helix hairpin bin"/>
    <property type="match status" value="1"/>
</dbReference>
<organism evidence="3 4">
    <name type="scientific">Rhodoferax mekongensis</name>
    <dbReference type="NCBI Taxonomy" id="3068341"/>
    <lineage>
        <taxon>Bacteria</taxon>
        <taxon>Pseudomonadati</taxon>
        <taxon>Pseudomonadota</taxon>
        <taxon>Betaproteobacteria</taxon>
        <taxon>Burkholderiales</taxon>
        <taxon>Comamonadaceae</taxon>
        <taxon>Rhodoferax</taxon>
    </lineage>
</organism>
<evidence type="ECO:0000256" key="1">
    <source>
        <dbReference type="ARBA" id="ARBA00004196"/>
    </source>
</evidence>
<evidence type="ECO:0000313" key="3">
    <source>
        <dbReference type="EMBL" id="WNO03745.1"/>
    </source>
</evidence>
<proteinExistence type="predicted"/>
<dbReference type="InterPro" id="IPR050465">
    <property type="entry name" value="UPF0194_transport"/>
</dbReference>
<comment type="subcellular location">
    <subcellularLocation>
        <location evidence="1">Cell envelope</location>
    </subcellularLocation>
</comment>
<reference evidence="3 4" key="1">
    <citation type="submission" date="2023-08" db="EMBL/GenBank/DDBJ databases">
        <title>Rhodoferax potami sp. nov. and Rhodoferax mekongensis sp. nov., isolated from the Mekong River in Thailand.</title>
        <authorList>
            <person name="Kitikhun S."/>
            <person name="Charoenyingcharoen P."/>
            <person name="Siriarchawattana P."/>
            <person name="Likhitrattanapisal S."/>
            <person name="Nilsakha T."/>
            <person name="Chanpet A."/>
            <person name="Rattanawaree P."/>
            <person name="Ingsriswang S."/>
        </authorList>
    </citation>
    <scope>NUCLEOTIDE SEQUENCE [LARGE SCALE GENOMIC DNA]</scope>
    <source>
        <strain evidence="3 4">TBRC 17307</strain>
    </source>
</reference>
<keyword evidence="2" id="KW-0175">Coiled coil</keyword>
<dbReference type="SUPFAM" id="SSF111369">
    <property type="entry name" value="HlyD-like secretion proteins"/>
    <property type="match status" value="1"/>
</dbReference>